<dbReference type="CTD" id="405785"/>
<dbReference type="SUPFAM" id="SSF49842">
    <property type="entry name" value="TNF-like"/>
    <property type="match status" value="1"/>
</dbReference>
<dbReference type="GO" id="GO:0005125">
    <property type="term" value="F:cytokine activity"/>
    <property type="evidence" value="ECO:0007669"/>
    <property type="project" value="UniProtKB-KW"/>
</dbReference>
<reference evidence="15" key="3">
    <citation type="submission" date="2025-04" db="UniProtKB">
        <authorList>
            <consortium name="RefSeq"/>
        </authorList>
    </citation>
    <scope>IDENTIFICATION</scope>
</reference>
<accession>Q8JG37</accession>
<evidence type="ECO:0000256" key="7">
    <source>
        <dbReference type="ARBA" id="ARBA00022989"/>
    </source>
</evidence>
<evidence type="ECO:0000256" key="3">
    <source>
        <dbReference type="ARBA" id="ARBA00013893"/>
    </source>
</evidence>
<name>Q8JG37_ICTPU</name>
<dbReference type="AlphaFoldDB" id="Q8JG37"/>
<organism evidence="13">
    <name type="scientific">Ictalurus punctatus</name>
    <name type="common">Channel catfish</name>
    <name type="synonym">Silurus punctatus</name>
    <dbReference type="NCBI Taxonomy" id="7998"/>
    <lineage>
        <taxon>Eukaryota</taxon>
        <taxon>Metazoa</taxon>
        <taxon>Chordata</taxon>
        <taxon>Craniata</taxon>
        <taxon>Vertebrata</taxon>
        <taxon>Euteleostomi</taxon>
        <taxon>Actinopterygii</taxon>
        <taxon>Neopterygii</taxon>
        <taxon>Teleostei</taxon>
        <taxon>Ostariophysi</taxon>
        <taxon>Siluriformes</taxon>
        <taxon>Ictaluridae</taxon>
        <taxon>Ictalurus</taxon>
    </lineage>
</organism>
<reference evidence="14" key="2">
    <citation type="journal article" date="2016" name="Nat. Commun.">
        <title>The channel catfish genome sequence provides insights into the evolution of scale formation in teleosts.</title>
        <authorList>
            <person name="Liu Z."/>
            <person name="Liu S."/>
            <person name="Yao J."/>
            <person name="Bao L."/>
            <person name="Zhang J."/>
            <person name="Li Y."/>
            <person name="Jiang C."/>
            <person name="Sun L."/>
            <person name="Wang R."/>
            <person name="Zhang Y."/>
            <person name="Zhou T."/>
            <person name="Zeng Q."/>
            <person name="Fu Q."/>
            <person name="Gao S."/>
            <person name="Li N."/>
            <person name="Koren S."/>
            <person name="Jiang Y."/>
            <person name="Zimin A."/>
            <person name="Xu P."/>
            <person name="Phillippy A.M."/>
            <person name="Geng X."/>
            <person name="Song L."/>
            <person name="Sun F."/>
            <person name="Li C."/>
            <person name="Wang X."/>
            <person name="Chen A."/>
            <person name="Jin Y."/>
            <person name="Yuan Z."/>
            <person name="Yang Y."/>
            <person name="Tan S."/>
            <person name="Peatman E."/>
            <person name="Lu J."/>
            <person name="Qin Z."/>
            <person name="Dunham R."/>
            <person name="Li Z."/>
            <person name="Sonstegard T."/>
            <person name="Feng J."/>
            <person name="Danzmann R.G."/>
            <person name="Schroeder S."/>
            <person name="Scheffler B."/>
            <person name="Duke M.V."/>
            <person name="Ballard L."/>
            <person name="Kucuktas H."/>
            <person name="Kaltenboeck L."/>
            <person name="Liu H."/>
            <person name="Armbruster J."/>
            <person name="Xie Y."/>
            <person name="Kirby M.L."/>
            <person name="Tian Y."/>
            <person name="Flanagan M.E."/>
            <person name="Mu W."/>
            <person name="Waldbieser G.C."/>
        </authorList>
    </citation>
    <scope>NUCLEOTIDE SEQUENCE [LARGE SCALE GENOMIC DNA]</scope>
    <source>
        <strain evidence="14">SDA103</strain>
    </source>
</reference>
<keyword evidence="9" id="KW-1015">Disulfide bond</keyword>
<dbReference type="CDD" id="cd00184">
    <property type="entry name" value="TNF"/>
    <property type="match status" value="1"/>
</dbReference>
<evidence type="ECO:0000256" key="1">
    <source>
        <dbReference type="ARBA" id="ARBA00004606"/>
    </source>
</evidence>
<evidence type="ECO:0000256" key="6">
    <source>
        <dbReference type="ARBA" id="ARBA00022968"/>
    </source>
</evidence>
<keyword evidence="7 11" id="KW-1133">Transmembrane helix</keyword>
<dbReference type="PRINTS" id="PR01234">
    <property type="entry name" value="TNECROSISFCT"/>
</dbReference>
<evidence type="ECO:0000256" key="11">
    <source>
        <dbReference type="SAM" id="Phobius"/>
    </source>
</evidence>
<feature type="domain" description="THD" evidence="12">
    <location>
        <begin position="78"/>
        <end position="230"/>
    </location>
</feature>
<reference evidence="13" key="1">
    <citation type="submission" date="2003-02" db="EMBL/GenBank/DDBJ databases">
        <title>Cloning and expression of a tumor necrosis factor homologue in catfish, Ictalurus punctatus.</title>
        <authorList>
            <person name="Zou J."/>
            <person name="Chinchar G."/>
            <person name="Long S."/>
            <person name="Miller N."/>
            <person name="Secombes C.J."/>
        </authorList>
    </citation>
    <scope>NUCLEOTIDE SEQUENCE</scope>
</reference>
<evidence type="ECO:0000256" key="2">
    <source>
        <dbReference type="ARBA" id="ARBA00008670"/>
    </source>
</evidence>
<protein>
    <recommendedName>
        <fullName evidence="3">Tumor necrosis factor</fullName>
    </recommendedName>
    <alternativeName>
        <fullName evidence="10">TNF-alpha</fullName>
    </alternativeName>
</protein>
<dbReference type="GO" id="GO:0016020">
    <property type="term" value="C:membrane"/>
    <property type="evidence" value="ECO:0007669"/>
    <property type="project" value="UniProtKB-SubCell"/>
</dbReference>
<evidence type="ECO:0000313" key="13">
    <source>
        <dbReference type="EMBL" id="CAD10389.2"/>
    </source>
</evidence>
<evidence type="ECO:0000256" key="8">
    <source>
        <dbReference type="ARBA" id="ARBA00023136"/>
    </source>
</evidence>
<dbReference type="PANTHER" id="PTHR11471">
    <property type="entry name" value="TUMOR NECROSIS FACTOR FAMILY MEMBER"/>
    <property type="match status" value="1"/>
</dbReference>
<dbReference type="GO" id="GO:0005615">
    <property type="term" value="C:extracellular space"/>
    <property type="evidence" value="ECO:0007669"/>
    <property type="project" value="UniProtKB-KW"/>
</dbReference>
<dbReference type="KEGG" id="ipu:100304592"/>
<comment type="subcellular location">
    <subcellularLocation>
        <location evidence="1">Membrane</location>
        <topology evidence="1">Single-pass type II membrane protein</topology>
    </subcellularLocation>
</comment>
<keyword evidence="8 11" id="KW-0472">Membrane</keyword>
<evidence type="ECO:0000256" key="10">
    <source>
        <dbReference type="ARBA" id="ARBA00029751"/>
    </source>
</evidence>
<dbReference type="GO" id="GO:0005164">
    <property type="term" value="F:tumor necrosis factor receptor binding"/>
    <property type="evidence" value="ECO:0007669"/>
    <property type="project" value="InterPro"/>
</dbReference>
<evidence type="ECO:0000256" key="9">
    <source>
        <dbReference type="ARBA" id="ARBA00023157"/>
    </source>
</evidence>
<dbReference type="SMART" id="SM00207">
    <property type="entry name" value="TNF"/>
    <property type="match status" value="1"/>
</dbReference>
<evidence type="ECO:0000313" key="15">
    <source>
        <dbReference type="RefSeq" id="NP_001187101.1"/>
    </source>
</evidence>
<keyword evidence="14" id="KW-1185">Reference proteome</keyword>
<dbReference type="Gene3D" id="2.60.120.40">
    <property type="match status" value="1"/>
</dbReference>
<keyword evidence="6" id="KW-0735">Signal-anchor</keyword>
<keyword evidence="5 11" id="KW-0812">Transmembrane</keyword>
<dbReference type="EMBL" id="AJ417565">
    <property type="protein sequence ID" value="CAD10389.2"/>
    <property type="molecule type" value="mRNA"/>
</dbReference>
<gene>
    <name evidence="13" type="primary">TNF</name>
    <name evidence="15" type="synonym">tnf</name>
    <name evidence="15" type="synonym">tnfa</name>
</gene>
<dbReference type="Proteomes" id="UP000221080">
    <property type="component" value="Chromosome 12"/>
</dbReference>
<dbReference type="Pfam" id="PF00229">
    <property type="entry name" value="TNF"/>
    <property type="match status" value="1"/>
</dbReference>
<dbReference type="RefSeq" id="NP_001187101.1">
    <property type="nucleotide sequence ID" value="NM_001200172.1"/>
</dbReference>
<comment type="similarity">
    <text evidence="2">Belongs to the tumor necrosis factor family.</text>
</comment>
<proteinExistence type="evidence at transcript level"/>
<dbReference type="OrthoDB" id="9940698at2759"/>
<evidence type="ECO:0000256" key="4">
    <source>
        <dbReference type="ARBA" id="ARBA00022514"/>
    </source>
</evidence>
<dbReference type="PANTHER" id="PTHR11471:SF23">
    <property type="entry name" value="TUMOR NECROSIS FACTOR"/>
    <property type="match status" value="1"/>
</dbReference>
<dbReference type="InterPro" id="IPR006052">
    <property type="entry name" value="TNF_dom"/>
</dbReference>
<dbReference type="PROSITE" id="PS50049">
    <property type="entry name" value="THD_2"/>
    <property type="match status" value="1"/>
</dbReference>
<evidence type="ECO:0000313" key="14">
    <source>
        <dbReference type="Proteomes" id="UP000221080"/>
    </source>
</evidence>
<evidence type="ECO:0000256" key="5">
    <source>
        <dbReference type="ARBA" id="ARBA00022692"/>
    </source>
</evidence>
<keyword evidence="4" id="KW-0202">Cytokine</keyword>
<dbReference type="InterPro" id="IPR008983">
    <property type="entry name" value="Tumour_necrosis_fac-like_dom"/>
</dbReference>
<feature type="transmembrane region" description="Helical" evidence="11">
    <location>
        <begin position="30"/>
        <end position="50"/>
    </location>
</feature>
<dbReference type="STRING" id="7998.ENSIPUP00000023721"/>
<evidence type="ECO:0000259" key="12">
    <source>
        <dbReference type="PROSITE" id="PS50049"/>
    </source>
</evidence>
<sequence length="230" mass="25598">MASDSQVVLDVDGPRVTIVREKASWSSSGVWRTCGVLLAVALCAAAAVCFSQNKTHNKPDETQEIKHSLRQISQTAKAAIHLSGHYNPQVSSVSMQWFDNADQSFSSGLKLEDNEIKILRDGLYFVYSQASYRLLCKAEGDETEGEVMHMSHKVSRWSDSYSSWKPLLSATRSACKKTTEEYQKYWYGAVYLGAAFNLKAGDRLRTVMDEKLLPKVESAGGKTFFGTFSL</sequence>
<dbReference type="GeneID" id="100304592"/>
<dbReference type="InterPro" id="IPR006053">
    <property type="entry name" value="TNF"/>
</dbReference>
<dbReference type="GO" id="GO:0006955">
    <property type="term" value="P:immune response"/>
    <property type="evidence" value="ECO:0007669"/>
    <property type="project" value="InterPro"/>
</dbReference>